<feature type="non-terminal residue" evidence="1">
    <location>
        <position position="97"/>
    </location>
</feature>
<reference evidence="1" key="2">
    <citation type="submission" date="2008-07" db="EMBL/GenBank/DDBJ databases">
        <title>Nitrogen-starvation-inducible cDNA clones isolated by using cDNA subtraction in a novel microalga accumulating lipids and hydrocarbons.</title>
        <authorList>
            <person name="Satoh A."/>
        </authorList>
    </citation>
    <scope>NUCLEOTIDE SEQUENCE</scope>
    <source>
        <strain evidence="1">MBIC11204</strain>
    </source>
</reference>
<proteinExistence type="evidence at transcript level"/>
<accession>B3Y5L9</accession>
<dbReference type="AlphaFoldDB" id="B3Y5L9"/>
<sequence length="97" mass="10974">LLHIRGICGTPAPCRAGRHVRTLRLPKLGSPPLVVQDSGTCTHHIYFLQYIAKMQLRLRTNYHTINGWTSLKEISCRSRRPHVCHEGMLMVVGCNSL</sequence>
<dbReference type="EMBL" id="AB444250">
    <property type="protein sequence ID" value="BAG55376.1"/>
    <property type="molecule type" value="mRNA"/>
</dbReference>
<reference evidence="1" key="1">
    <citation type="submission" date="2008-07" db="EMBL/GenBank/DDBJ databases">
        <title>Characterization of the lipid accumulation in a new microalgal species, Pseudochoricystis ellipsoidea (Trebouxiophyceae).</title>
        <authorList>
            <person name="Satoh A."/>
            <person name="Kato M."/>
            <person name="Yamato K.T."/>
            <person name="Ikegami Y."/>
            <person name="Sekiguchi H."/>
            <person name="Kurano N."/>
            <person name="Miyachi S."/>
        </authorList>
    </citation>
    <scope>NUCLEOTIDE SEQUENCE</scope>
    <source>
        <strain evidence="1">MBIC11204</strain>
    </source>
</reference>
<organism evidence="1">
    <name type="scientific">Pseudochoricystis ellipsoidea</name>
    <name type="common">nom. nud.</name>
    <dbReference type="NCBI Taxonomy" id="546385"/>
    <lineage>
        <taxon>Eukaryota</taxon>
        <taxon>Viridiplantae</taxon>
        <taxon>Chlorophyta</taxon>
        <taxon>core chlorophytes</taxon>
        <taxon>Trebouxiophyceae</taxon>
    </lineage>
</organism>
<evidence type="ECO:0000313" key="1">
    <source>
        <dbReference type="EMBL" id="BAG55376.1"/>
    </source>
</evidence>
<protein>
    <submittedName>
        <fullName evidence="1">Uncharacterized protein</fullName>
    </submittedName>
</protein>
<name>B3Y5L9_9CHLO</name>
<feature type="non-terminal residue" evidence="1">
    <location>
        <position position="1"/>
    </location>
</feature>